<feature type="domain" description="EF-hand" evidence="2">
    <location>
        <begin position="102"/>
        <end position="137"/>
    </location>
</feature>
<accession>A0A443SIY6</accession>
<name>A0A443SIY6_9ACAR</name>
<evidence type="ECO:0000313" key="3">
    <source>
        <dbReference type="EMBL" id="RWS27478.1"/>
    </source>
</evidence>
<evidence type="ECO:0000259" key="2">
    <source>
        <dbReference type="PROSITE" id="PS50222"/>
    </source>
</evidence>
<dbReference type="PANTHER" id="PTHR19972">
    <property type="entry name" value="CALBINDIN"/>
    <property type="match status" value="1"/>
</dbReference>
<dbReference type="InterPro" id="IPR011992">
    <property type="entry name" value="EF-hand-dom_pair"/>
</dbReference>
<dbReference type="SUPFAM" id="SSF47473">
    <property type="entry name" value="EF-hand"/>
    <property type="match status" value="1"/>
</dbReference>
<dbReference type="GO" id="GO:0005509">
    <property type="term" value="F:calcium ion binding"/>
    <property type="evidence" value="ECO:0007669"/>
    <property type="project" value="InterPro"/>
</dbReference>
<dbReference type="SMART" id="SM00054">
    <property type="entry name" value="EFh"/>
    <property type="match status" value="3"/>
</dbReference>
<dbReference type="Pfam" id="PF13499">
    <property type="entry name" value="EF-hand_7"/>
    <property type="match status" value="2"/>
</dbReference>
<dbReference type="GO" id="GO:0043195">
    <property type="term" value="C:terminal bouton"/>
    <property type="evidence" value="ECO:0007669"/>
    <property type="project" value="TreeGrafter"/>
</dbReference>
<dbReference type="OrthoDB" id="428774at2759"/>
<dbReference type="STRING" id="299467.A0A443SIY6"/>
<dbReference type="Proteomes" id="UP000288716">
    <property type="component" value="Unassembled WGS sequence"/>
</dbReference>
<dbReference type="PROSITE" id="PS50222">
    <property type="entry name" value="EF_HAND_2"/>
    <property type="match status" value="2"/>
</dbReference>
<evidence type="ECO:0000313" key="4">
    <source>
        <dbReference type="Proteomes" id="UP000288716"/>
    </source>
</evidence>
<evidence type="ECO:0000256" key="1">
    <source>
        <dbReference type="ARBA" id="ARBA00022837"/>
    </source>
</evidence>
<dbReference type="InterPro" id="IPR051001">
    <property type="entry name" value="Calbindin_Ca-bind"/>
</dbReference>
<keyword evidence="4" id="KW-1185">Reference proteome</keyword>
<dbReference type="PROSITE" id="PS00018">
    <property type="entry name" value="EF_HAND_1"/>
    <property type="match status" value="3"/>
</dbReference>
<sequence>MSANKVNELLVKSNLTAQDFITVWNNYDKEGNGFIKDEQLDAFLQDFLKKSSTPTSDQQFQQIKASFVNSADENKDGKLDINEVAKLLPLEESFLMLFRRNAPLNSSVQFMKKYDKNGDGSLDTKEVKEFLRDYHKQAAKEPLQEAKLNEYSAAVVQLFDSNKDGKLQIHEMAKLLPVENNFLGKVSFGSTDINKKDIEKLFKFYDK</sequence>
<gene>
    <name evidence="3" type="ORF">B4U80_08557</name>
</gene>
<organism evidence="3 4">
    <name type="scientific">Leptotrombidium deliense</name>
    <dbReference type="NCBI Taxonomy" id="299467"/>
    <lineage>
        <taxon>Eukaryota</taxon>
        <taxon>Metazoa</taxon>
        <taxon>Ecdysozoa</taxon>
        <taxon>Arthropoda</taxon>
        <taxon>Chelicerata</taxon>
        <taxon>Arachnida</taxon>
        <taxon>Acari</taxon>
        <taxon>Acariformes</taxon>
        <taxon>Trombidiformes</taxon>
        <taxon>Prostigmata</taxon>
        <taxon>Anystina</taxon>
        <taxon>Parasitengona</taxon>
        <taxon>Trombiculoidea</taxon>
        <taxon>Trombiculidae</taxon>
        <taxon>Leptotrombidium</taxon>
    </lineage>
</organism>
<protein>
    <submittedName>
        <fullName evidence="3">Calbindin-32-like isoform X1</fullName>
    </submittedName>
</protein>
<dbReference type="EMBL" id="NCKV01001985">
    <property type="protein sequence ID" value="RWS27478.1"/>
    <property type="molecule type" value="Genomic_DNA"/>
</dbReference>
<proteinExistence type="predicted"/>
<dbReference type="GO" id="GO:0005829">
    <property type="term" value="C:cytosol"/>
    <property type="evidence" value="ECO:0007669"/>
    <property type="project" value="TreeGrafter"/>
</dbReference>
<feature type="non-terminal residue" evidence="3">
    <location>
        <position position="207"/>
    </location>
</feature>
<dbReference type="GO" id="GO:0005634">
    <property type="term" value="C:nucleus"/>
    <property type="evidence" value="ECO:0007669"/>
    <property type="project" value="TreeGrafter"/>
</dbReference>
<keyword evidence="1" id="KW-0106">Calcium</keyword>
<dbReference type="PANTHER" id="PTHR19972:SF10">
    <property type="entry name" value="CALBINDIN-32"/>
    <property type="match status" value="1"/>
</dbReference>
<feature type="domain" description="EF-hand" evidence="2">
    <location>
        <begin position="15"/>
        <end position="50"/>
    </location>
</feature>
<dbReference type="Gene3D" id="1.10.238.10">
    <property type="entry name" value="EF-hand"/>
    <property type="match status" value="2"/>
</dbReference>
<dbReference type="VEuPathDB" id="VectorBase:LDEU004561"/>
<dbReference type="GO" id="GO:0099509">
    <property type="term" value="P:regulation of presynaptic cytosolic calcium ion concentration"/>
    <property type="evidence" value="ECO:0007669"/>
    <property type="project" value="TreeGrafter"/>
</dbReference>
<dbReference type="AlphaFoldDB" id="A0A443SIY6"/>
<dbReference type="InterPro" id="IPR002048">
    <property type="entry name" value="EF_hand_dom"/>
</dbReference>
<dbReference type="GO" id="GO:0030425">
    <property type="term" value="C:dendrite"/>
    <property type="evidence" value="ECO:0007669"/>
    <property type="project" value="TreeGrafter"/>
</dbReference>
<dbReference type="GO" id="GO:1900271">
    <property type="term" value="P:regulation of long-term synaptic potentiation"/>
    <property type="evidence" value="ECO:0007669"/>
    <property type="project" value="TreeGrafter"/>
</dbReference>
<reference evidence="3 4" key="1">
    <citation type="journal article" date="2018" name="Gigascience">
        <title>Genomes of trombidid mites reveal novel predicted allergens and laterally-transferred genes associated with secondary metabolism.</title>
        <authorList>
            <person name="Dong X."/>
            <person name="Chaisiri K."/>
            <person name="Xia D."/>
            <person name="Armstrong S.D."/>
            <person name="Fang Y."/>
            <person name="Donnelly M.J."/>
            <person name="Kadowaki T."/>
            <person name="McGarry J.W."/>
            <person name="Darby A.C."/>
            <person name="Makepeace B.L."/>
        </authorList>
    </citation>
    <scope>NUCLEOTIDE SEQUENCE [LARGE SCALE GENOMIC DNA]</scope>
    <source>
        <strain evidence="3">UoL-UT</strain>
    </source>
</reference>
<dbReference type="InterPro" id="IPR018247">
    <property type="entry name" value="EF_Hand_1_Ca_BS"/>
</dbReference>
<comment type="caution">
    <text evidence="3">The sequence shown here is derived from an EMBL/GenBank/DDBJ whole genome shotgun (WGS) entry which is preliminary data.</text>
</comment>